<proteinExistence type="predicted"/>
<evidence type="ECO:0000313" key="3">
    <source>
        <dbReference type="Proteomes" id="UP000662888"/>
    </source>
</evidence>
<dbReference type="Pfam" id="PF13508">
    <property type="entry name" value="Acetyltransf_7"/>
    <property type="match status" value="1"/>
</dbReference>
<dbReference type="Proteomes" id="UP000662888">
    <property type="component" value="Chromosome"/>
</dbReference>
<dbReference type="InterPro" id="IPR018531">
    <property type="entry name" value="DUF1993"/>
</dbReference>
<dbReference type="Gene3D" id="3.40.630.30">
    <property type="match status" value="1"/>
</dbReference>
<dbReference type="RefSeq" id="WP_206091150.1">
    <property type="nucleotide sequence ID" value="NZ_CP065053.1"/>
</dbReference>
<dbReference type="InterPro" id="IPR016181">
    <property type="entry name" value="Acyl_CoA_acyltransferase"/>
</dbReference>
<dbReference type="CDD" id="cd04301">
    <property type="entry name" value="NAT_SF"/>
    <property type="match status" value="1"/>
</dbReference>
<dbReference type="InterPro" id="IPR000182">
    <property type="entry name" value="GNAT_dom"/>
</dbReference>
<dbReference type="EMBL" id="CP065053">
    <property type="protein sequence ID" value="QPI51558.1"/>
    <property type="molecule type" value="Genomic_DNA"/>
</dbReference>
<dbReference type="InterPro" id="IPR034660">
    <property type="entry name" value="DinB/YfiT-like"/>
</dbReference>
<evidence type="ECO:0000313" key="2">
    <source>
        <dbReference type="EMBL" id="QPI51558.1"/>
    </source>
</evidence>
<accession>A0AA49A9E9</accession>
<keyword evidence="3" id="KW-1185">Reference proteome</keyword>
<name>A0AA49A9E9_9BURK</name>
<organism evidence="2 3">
    <name type="scientific">Massilia antarctica</name>
    <dbReference type="NCBI Taxonomy" id="2765360"/>
    <lineage>
        <taxon>Bacteria</taxon>
        <taxon>Pseudomonadati</taxon>
        <taxon>Pseudomonadota</taxon>
        <taxon>Betaproteobacteria</taxon>
        <taxon>Burkholderiales</taxon>
        <taxon>Oxalobacteraceae</taxon>
        <taxon>Telluria group</taxon>
        <taxon>Massilia</taxon>
    </lineage>
</organism>
<reference evidence="2 3" key="1">
    <citation type="submission" date="2020-11" db="EMBL/GenBank/DDBJ databases">
        <authorList>
            <person name="Sun Q."/>
        </authorList>
    </citation>
    <scope>NUCLEOTIDE SEQUENCE [LARGE SCALE GENOMIC DNA]</scope>
    <source>
        <strain evidence="2 3">P8398</strain>
    </source>
</reference>
<dbReference type="Gene3D" id="1.20.120.450">
    <property type="entry name" value="dinb family like domain"/>
    <property type="match status" value="1"/>
</dbReference>
<dbReference type="Pfam" id="PF09351">
    <property type="entry name" value="DUF1993"/>
    <property type="match status" value="1"/>
</dbReference>
<feature type="domain" description="N-acetyltransferase" evidence="1">
    <location>
        <begin position="7"/>
        <end position="148"/>
    </location>
</feature>
<dbReference type="SUPFAM" id="SSF109854">
    <property type="entry name" value="DinB/YfiT-like putative metalloenzymes"/>
    <property type="match status" value="1"/>
</dbReference>
<dbReference type="PANTHER" id="PTHR36922">
    <property type="entry name" value="BLL2446 PROTEIN"/>
    <property type="match status" value="1"/>
</dbReference>
<protein>
    <submittedName>
        <fullName evidence="2">DUF1993 family protein</fullName>
    </submittedName>
</protein>
<sequence length="330" mass="35816">MNTISTLTFRVATEADIGAMSAIRLAVTENRLRDPGRITTAMYRDYLGRLGRTWVCEDDGVITGFASANREEGSIWALFIDPAREGQGIGKRLLALAVDDLFEHGHAQIVLSTSADTRADIFYESQGWERGKMKDDIEVQYSLQRVRDAAPANDNLYEASVPVFLRYLRHLRAMLALAEAHPDGHALLDARLAPGMLTLAVQAEVAANFAVRACAPLAGSALSQSGAFPASALRDSGQFAPTYDGLRQRIDFVLGFLNALTPAQFDGAASRVVSDRAGEALVTLPGQAFLLQYALPNFFFHLTTAYAILRQGGLAIGKADFDGFHVYTNA</sequence>
<evidence type="ECO:0000259" key="1">
    <source>
        <dbReference type="PROSITE" id="PS51186"/>
    </source>
</evidence>
<gene>
    <name evidence="2" type="ORF">IV454_08635</name>
</gene>
<dbReference type="SUPFAM" id="SSF55729">
    <property type="entry name" value="Acyl-CoA N-acyltransferases (Nat)"/>
    <property type="match status" value="1"/>
</dbReference>
<dbReference type="PROSITE" id="PS51186">
    <property type="entry name" value="GNAT"/>
    <property type="match status" value="1"/>
</dbReference>
<dbReference type="PANTHER" id="PTHR36922:SF1">
    <property type="entry name" value="DUF1993 DOMAIN-CONTAINING PROTEIN"/>
    <property type="match status" value="1"/>
</dbReference>